<dbReference type="SUPFAM" id="SSF51971">
    <property type="entry name" value="Nucleotide-binding domain"/>
    <property type="match status" value="1"/>
</dbReference>
<reference evidence="1 2" key="1">
    <citation type="submission" date="2020-04" db="EMBL/GenBank/DDBJ databases">
        <title>Perkinsus chesapeaki whole genome sequence.</title>
        <authorList>
            <person name="Bogema D.R."/>
        </authorList>
    </citation>
    <scope>NUCLEOTIDE SEQUENCE [LARGE SCALE GENOMIC DNA]</scope>
    <source>
        <strain evidence="1">ATCC PRA-425</strain>
    </source>
</reference>
<dbReference type="PANTHER" id="PTHR43734">
    <property type="entry name" value="PHYTOENE DESATURASE"/>
    <property type="match status" value="1"/>
</dbReference>
<protein>
    <recommendedName>
        <fullName evidence="3">UDP-galactopyranose mutase</fullName>
    </recommendedName>
</protein>
<dbReference type="EMBL" id="JAAPAO010000320">
    <property type="protein sequence ID" value="KAF4663335.1"/>
    <property type="molecule type" value="Genomic_DNA"/>
</dbReference>
<evidence type="ECO:0008006" key="3">
    <source>
        <dbReference type="Google" id="ProtNLM"/>
    </source>
</evidence>
<keyword evidence="2" id="KW-1185">Reference proteome</keyword>
<dbReference type="Pfam" id="PF13450">
    <property type="entry name" value="NAD_binding_8"/>
    <property type="match status" value="1"/>
</dbReference>
<evidence type="ECO:0000313" key="2">
    <source>
        <dbReference type="Proteomes" id="UP000591131"/>
    </source>
</evidence>
<dbReference type="PANTHER" id="PTHR43734:SF4">
    <property type="entry name" value="AMINE OXIDASE DOMAIN-CONTAINING PROTEIN"/>
    <property type="match status" value="1"/>
</dbReference>
<dbReference type="AlphaFoldDB" id="A0A7J6LVP2"/>
<accession>A0A7J6LVP2</accession>
<name>A0A7J6LVP2_PERCH</name>
<sequence length="533" mass="60176">MTVPKESEVDILIVGAGPTGLGAATRLNQLGIDSWTLVEAEGEAGGLATTGRTPEGFLFDMGGHVIFSHFDYFDQLLDTAVGSGDSHWNTLERVSYIWIRGRWVPYPFQNNLYCLPLEDKIKCIDGVIEATKLSAAAPQVKPKTFDDWIIRVMGEGIADLFMRPYNFKVWAYPTKDMQCEWLGERVATVDAKKVIENVLRNEPAAGWGPNAVFRFPKDGGTGGIWKKVASLLPQDRMLYNKKLERLDVANKLAVFRDGSIIRYKKMLNTVPLDITLSIIEGEEFDKKEEWTTDLKYSSTHVIGLGIRGSNPHDKKCWLYFPEDNCPFYRATVFSHYADSNVPSHETELKTLRHASTKTELTASTTGHPKPGPYWSLMLEVSESNQYKPVDMKTIVDEAIQGCINTTLLKTDDEIVSIYHRRLERGYPTPHLKRDGVLRQALPLLQKKDVWNRGRFGNWMYEIANQDHSCMVGVEAVDNILFGSEEFTLNHPSMANSRRNTSLKYTHPVEDIKLIASSKRKLLGLPAREAHHGL</sequence>
<dbReference type="Proteomes" id="UP000591131">
    <property type="component" value="Unassembled WGS sequence"/>
</dbReference>
<proteinExistence type="predicted"/>
<comment type="caution">
    <text evidence="1">The sequence shown here is derived from an EMBL/GenBank/DDBJ whole genome shotgun (WGS) entry which is preliminary data.</text>
</comment>
<evidence type="ECO:0000313" key="1">
    <source>
        <dbReference type="EMBL" id="KAF4663335.1"/>
    </source>
</evidence>
<gene>
    <name evidence="1" type="ORF">FOL47_005808</name>
</gene>
<dbReference type="Gene3D" id="3.50.50.60">
    <property type="entry name" value="FAD/NAD(P)-binding domain"/>
    <property type="match status" value="1"/>
</dbReference>
<dbReference type="InterPro" id="IPR036188">
    <property type="entry name" value="FAD/NAD-bd_sf"/>
</dbReference>
<organism evidence="1 2">
    <name type="scientific">Perkinsus chesapeaki</name>
    <name type="common">Clam parasite</name>
    <name type="synonym">Perkinsus andrewsi</name>
    <dbReference type="NCBI Taxonomy" id="330153"/>
    <lineage>
        <taxon>Eukaryota</taxon>
        <taxon>Sar</taxon>
        <taxon>Alveolata</taxon>
        <taxon>Perkinsozoa</taxon>
        <taxon>Perkinsea</taxon>
        <taxon>Perkinsida</taxon>
        <taxon>Perkinsidae</taxon>
        <taxon>Perkinsus</taxon>
    </lineage>
</organism>
<dbReference type="OrthoDB" id="38045at2759"/>